<feature type="transmembrane region" description="Helical" evidence="1">
    <location>
        <begin position="295"/>
        <end position="322"/>
    </location>
</feature>
<keyword evidence="1" id="KW-0472">Membrane</keyword>
<accession>A0A0F9GBP9</accession>
<dbReference type="AlphaFoldDB" id="A0A0F9GBP9"/>
<proteinExistence type="predicted"/>
<evidence type="ECO:0000313" key="2">
    <source>
        <dbReference type="EMBL" id="KKL60627.1"/>
    </source>
</evidence>
<keyword evidence="1" id="KW-0812">Transmembrane</keyword>
<sequence>MGGLESGTLIVVVSSTGFSTRNYFVTIALSGHSDLTARLINTSVSTVQEVTFTIKDSADAVISGATMTVAKRINATFFPIGQRITDISGQIVFDLDSTIIYEFTISAATFTPRQFQLLPTQTTYDIILTPTAALNFTSLFDFISYTTAPGGSLVTAIPTDFTFTTISATGAIQFFGFNLTVGNLSQATNITGSPSGASTTLTLNLTGLEGQTITGQYFIQASDFSLFEFNRTFFVGQNLTPARTTLVGAAAEHGDQFSAPMKALVAVVISGIAAVALSPLIGVTPAALGALAVQLGFVVIGWIAVTHAILMGIVVGGVWLLLGRRSL</sequence>
<evidence type="ECO:0000256" key="1">
    <source>
        <dbReference type="SAM" id="Phobius"/>
    </source>
</evidence>
<comment type="caution">
    <text evidence="2">The sequence shown here is derived from an EMBL/GenBank/DDBJ whole genome shotgun (WGS) entry which is preliminary data.</text>
</comment>
<keyword evidence="1" id="KW-1133">Transmembrane helix</keyword>
<feature type="transmembrane region" description="Helical" evidence="1">
    <location>
        <begin position="263"/>
        <end position="283"/>
    </location>
</feature>
<dbReference type="EMBL" id="LAZR01029084">
    <property type="protein sequence ID" value="KKL60627.1"/>
    <property type="molecule type" value="Genomic_DNA"/>
</dbReference>
<name>A0A0F9GBP9_9ZZZZ</name>
<gene>
    <name evidence="2" type="ORF">LCGC14_2203460</name>
</gene>
<organism evidence="2">
    <name type="scientific">marine sediment metagenome</name>
    <dbReference type="NCBI Taxonomy" id="412755"/>
    <lineage>
        <taxon>unclassified sequences</taxon>
        <taxon>metagenomes</taxon>
        <taxon>ecological metagenomes</taxon>
    </lineage>
</organism>
<reference evidence="2" key="1">
    <citation type="journal article" date="2015" name="Nature">
        <title>Complex archaea that bridge the gap between prokaryotes and eukaryotes.</title>
        <authorList>
            <person name="Spang A."/>
            <person name="Saw J.H."/>
            <person name="Jorgensen S.L."/>
            <person name="Zaremba-Niedzwiedzka K."/>
            <person name="Martijn J."/>
            <person name="Lind A.E."/>
            <person name="van Eijk R."/>
            <person name="Schleper C."/>
            <person name="Guy L."/>
            <person name="Ettema T.J."/>
        </authorList>
    </citation>
    <scope>NUCLEOTIDE SEQUENCE</scope>
</reference>
<protein>
    <submittedName>
        <fullName evidence="2">Uncharacterized protein</fullName>
    </submittedName>
</protein>